<name>A0A9P8SAF6_9HYPO</name>
<proteinExistence type="predicted"/>
<evidence type="ECO:0000313" key="2">
    <source>
        <dbReference type="EMBL" id="KAH0600734.1"/>
    </source>
</evidence>
<dbReference type="AlphaFoldDB" id="A0A9P8SAF6"/>
<sequence length="156" mass="16516">MFLVNTCLKGTGPNFGQSAPRYFLCYGVVLGRQVTCPWPQLDRFSARQLTTAEHHPPTPNTPNPADTHAQAPSTASSPLCMARLVACGQSGMLVHILPETDATDVTAVSRQLESPSPPRAHLGPSELLGPGANEGLCKTFPSPSSAEATKAIPDQR</sequence>
<feature type="region of interest" description="Disordered" evidence="1">
    <location>
        <begin position="50"/>
        <end position="74"/>
    </location>
</feature>
<protein>
    <submittedName>
        <fullName evidence="2">Uncharacterized protein</fullName>
    </submittedName>
</protein>
<organism evidence="2 3">
    <name type="scientific">Metarhizium humberi</name>
    <dbReference type="NCBI Taxonomy" id="2596975"/>
    <lineage>
        <taxon>Eukaryota</taxon>
        <taxon>Fungi</taxon>
        <taxon>Dikarya</taxon>
        <taxon>Ascomycota</taxon>
        <taxon>Pezizomycotina</taxon>
        <taxon>Sordariomycetes</taxon>
        <taxon>Hypocreomycetidae</taxon>
        <taxon>Hypocreales</taxon>
        <taxon>Clavicipitaceae</taxon>
        <taxon>Metarhizium</taxon>
    </lineage>
</organism>
<comment type="caution">
    <text evidence="2">The sequence shown here is derived from an EMBL/GenBank/DDBJ whole genome shotgun (WGS) entry which is preliminary data.</text>
</comment>
<feature type="region of interest" description="Disordered" evidence="1">
    <location>
        <begin position="108"/>
        <end position="156"/>
    </location>
</feature>
<keyword evidence="3" id="KW-1185">Reference proteome</keyword>
<evidence type="ECO:0000313" key="3">
    <source>
        <dbReference type="Proteomes" id="UP000764110"/>
    </source>
</evidence>
<dbReference type="Proteomes" id="UP000764110">
    <property type="component" value="Unassembled WGS sequence"/>
</dbReference>
<accession>A0A9P8SAF6</accession>
<evidence type="ECO:0000256" key="1">
    <source>
        <dbReference type="SAM" id="MobiDB-lite"/>
    </source>
</evidence>
<gene>
    <name evidence="2" type="ORF">MHUMG1_01733</name>
</gene>
<dbReference type="EMBL" id="JACEFI010000002">
    <property type="protein sequence ID" value="KAH0600734.1"/>
    <property type="molecule type" value="Genomic_DNA"/>
</dbReference>
<reference evidence="2 3" key="1">
    <citation type="submission" date="2020-07" db="EMBL/GenBank/DDBJ databases">
        <title>Metarhizium humberi genome.</title>
        <authorList>
            <person name="Lysoe E."/>
        </authorList>
    </citation>
    <scope>NUCLEOTIDE SEQUENCE [LARGE SCALE GENOMIC DNA]</scope>
    <source>
        <strain evidence="2 3">ESALQ1638</strain>
    </source>
</reference>